<feature type="transmembrane region" description="Helical" evidence="7">
    <location>
        <begin position="94"/>
        <end position="112"/>
    </location>
</feature>
<evidence type="ECO:0000313" key="8">
    <source>
        <dbReference type="EMBL" id="ODV68935.1"/>
    </source>
</evidence>
<organism evidence="8 9">
    <name type="scientific">Hyphopichia burtonii NRRL Y-1933</name>
    <dbReference type="NCBI Taxonomy" id="984485"/>
    <lineage>
        <taxon>Eukaryota</taxon>
        <taxon>Fungi</taxon>
        <taxon>Dikarya</taxon>
        <taxon>Ascomycota</taxon>
        <taxon>Saccharomycotina</taxon>
        <taxon>Pichiomycetes</taxon>
        <taxon>Debaryomycetaceae</taxon>
        <taxon>Hyphopichia</taxon>
    </lineage>
</organism>
<keyword evidence="9" id="KW-1185">Reference proteome</keyword>
<dbReference type="GO" id="GO:0030258">
    <property type="term" value="P:lipid modification"/>
    <property type="evidence" value="ECO:0007669"/>
    <property type="project" value="TreeGrafter"/>
</dbReference>
<dbReference type="GO" id="GO:0044233">
    <property type="term" value="C:mitochondria-associated endoplasmic reticulum membrane contact site"/>
    <property type="evidence" value="ECO:0007669"/>
    <property type="project" value="EnsemblFungi"/>
</dbReference>
<feature type="transmembrane region" description="Helical" evidence="7">
    <location>
        <begin position="284"/>
        <end position="302"/>
    </location>
</feature>
<feature type="transmembrane region" description="Helical" evidence="7">
    <location>
        <begin position="22"/>
        <end position="40"/>
    </location>
</feature>
<keyword evidence="6" id="KW-0012">Acyltransferase</keyword>
<dbReference type="GO" id="GO:0003841">
    <property type="term" value="F:1-acylglycerol-3-phosphate O-acyltransferase activity"/>
    <property type="evidence" value="ECO:0007669"/>
    <property type="project" value="EnsemblFungi"/>
</dbReference>
<dbReference type="GO" id="GO:0036151">
    <property type="term" value="P:phosphatidylcholine acyl-chain remodeling"/>
    <property type="evidence" value="ECO:0007669"/>
    <property type="project" value="EnsemblFungi"/>
</dbReference>
<evidence type="ECO:0000256" key="1">
    <source>
        <dbReference type="ARBA" id="ARBA00004141"/>
    </source>
</evidence>
<dbReference type="InterPro" id="IPR049941">
    <property type="entry name" value="LPLAT_7/PORCN-like"/>
</dbReference>
<evidence type="ECO:0000256" key="4">
    <source>
        <dbReference type="ARBA" id="ARBA00022989"/>
    </source>
</evidence>
<dbReference type="AlphaFoldDB" id="A0A1E4RPC4"/>
<evidence type="ECO:0000256" key="3">
    <source>
        <dbReference type="ARBA" id="ARBA00022692"/>
    </source>
</evidence>
<keyword evidence="3 7" id="KW-0812">Transmembrane</keyword>
<dbReference type="PANTHER" id="PTHR13906">
    <property type="entry name" value="PORCUPINE"/>
    <property type="match status" value="1"/>
</dbReference>
<dbReference type="EMBL" id="KV454539">
    <property type="protein sequence ID" value="ODV68935.1"/>
    <property type="molecule type" value="Genomic_DNA"/>
</dbReference>
<dbReference type="InterPro" id="IPR004299">
    <property type="entry name" value="MBOAT_fam"/>
</dbReference>
<feature type="transmembrane region" description="Helical" evidence="7">
    <location>
        <begin position="419"/>
        <end position="442"/>
    </location>
</feature>
<dbReference type="GeneID" id="30994605"/>
<dbReference type="GO" id="GO:0071618">
    <property type="term" value="F:lysophosphatidylethanolamine acyltransferase activity"/>
    <property type="evidence" value="ECO:0007669"/>
    <property type="project" value="EnsemblFungi"/>
</dbReference>
<dbReference type="STRING" id="984485.A0A1E4RPC4"/>
<gene>
    <name evidence="8" type="ORF">HYPBUDRAFT_147461</name>
</gene>
<feature type="transmembrane region" description="Helical" evidence="7">
    <location>
        <begin position="52"/>
        <end position="74"/>
    </location>
</feature>
<dbReference type="GO" id="GO:0047184">
    <property type="term" value="F:1-acylglycerophosphocholine O-acyltransferase activity"/>
    <property type="evidence" value="ECO:0007669"/>
    <property type="project" value="EnsemblFungi"/>
</dbReference>
<dbReference type="GO" id="GO:0005783">
    <property type="term" value="C:endoplasmic reticulum"/>
    <property type="evidence" value="ECO:0007669"/>
    <property type="project" value="EnsemblFungi"/>
</dbReference>
<dbReference type="GO" id="GO:0090640">
    <property type="term" value="P:phosphatidylcholine biosynthesis from sn-glycero-3-phosphocholine"/>
    <property type="evidence" value="ECO:0007669"/>
    <property type="project" value="EnsemblFungi"/>
</dbReference>
<keyword evidence="4 7" id="KW-1133">Transmembrane helix</keyword>
<dbReference type="Pfam" id="PF03062">
    <property type="entry name" value="MBOAT"/>
    <property type="match status" value="1"/>
</dbReference>
<keyword evidence="2" id="KW-0808">Transferase</keyword>
<name>A0A1E4RPC4_9ASCO</name>
<feature type="transmembrane region" description="Helical" evidence="7">
    <location>
        <begin position="124"/>
        <end position="146"/>
    </location>
</feature>
<dbReference type="GO" id="GO:0006646">
    <property type="term" value="P:phosphatidylethanolamine biosynthetic process"/>
    <property type="evidence" value="ECO:0007669"/>
    <property type="project" value="EnsemblFungi"/>
</dbReference>
<dbReference type="PANTHER" id="PTHR13906:SF4">
    <property type="entry name" value="LYSOPHOSPHOLIPID ACYLTRANSFERASE 6"/>
    <property type="match status" value="1"/>
</dbReference>
<dbReference type="GO" id="GO:0016020">
    <property type="term" value="C:membrane"/>
    <property type="evidence" value="ECO:0007669"/>
    <property type="project" value="UniProtKB-SubCell"/>
</dbReference>
<proteinExistence type="predicted"/>
<dbReference type="RefSeq" id="XP_020078002.1">
    <property type="nucleotide sequence ID" value="XM_020220055.1"/>
</dbReference>
<accession>A0A1E4RPC4</accession>
<evidence type="ECO:0000256" key="6">
    <source>
        <dbReference type="ARBA" id="ARBA00023315"/>
    </source>
</evidence>
<evidence type="ECO:0000256" key="7">
    <source>
        <dbReference type="SAM" id="Phobius"/>
    </source>
</evidence>
<sequence>MVIAIVQSYMSQWLNLVGLDEASFKILFCTILSFPFSVIFKRLPDRDYTLKNLYVIGVSSIYVFGILNLGSGLITLLVSSLGSYFITRYLRTNAMPWVNFLFLMTHLAYSHVKTQFFVEYDPTIIDITGAQMVLVMKLTAFGWNVFDSKQPKEYLTPYTRSRVIKKHPNILPYLGYVFFFASVLTGPAFDYIDYDKFIHSTLFDDVPDDKRPGKRKRRIPRSGKPALQKVLHGAFWASIFFQASKYVNLKYVLSGDFYEEHNFIYRIFYLWVLSLSHRLKYYTIWLIAEGACILCGIGYNGYDQETDSFKWNRVQNIDTYAFETGQNVHTCLEAWNMNTNKWLKNYVYTRIARRGKKPGFKSTLFTFATSAFWHGTRPGYYLTFVMGAFAQTLGKIYRRNLRPMFLEADGKTPKPSKKIYDFITYFVTQLSFGFITQPFVILDFRKSLYCWSTVYFYVPIGTAITLFLFKGPYSKKVIAWCQSHNDAYLLAQEQNRAPPKNKLSKVETDKVKAVVSNIVMKDESEQEIPTLGLPPIDVLETATKEELDQDMKELSEAWTSFRGRRGSIKDDDFEGLRDAYNNFTNEINEIFAHTKTPIKVSKKD</sequence>
<feature type="transmembrane region" description="Helical" evidence="7">
    <location>
        <begin position="170"/>
        <end position="192"/>
    </location>
</feature>
<dbReference type="OrthoDB" id="286734at2759"/>
<protein>
    <submittedName>
        <fullName evidence="8">MBOAT-domain-containing protein</fullName>
    </submittedName>
</protein>
<dbReference type="Proteomes" id="UP000095085">
    <property type="component" value="Unassembled WGS sequence"/>
</dbReference>
<evidence type="ECO:0000256" key="5">
    <source>
        <dbReference type="ARBA" id="ARBA00023136"/>
    </source>
</evidence>
<keyword evidence="5 7" id="KW-0472">Membrane</keyword>
<comment type="subcellular location">
    <subcellularLocation>
        <location evidence="1">Membrane</location>
        <topology evidence="1">Multi-pass membrane protein</topology>
    </subcellularLocation>
</comment>
<evidence type="ECO:0000313" key="9">
    <source>
        <dbReference type="Proteomes" id="UP000095085"/>
    </source>
</evidence>
<feature type="transmembrane region" description="Helical" evidence="7">
    <location>
        <begin position="448"/>
        <end position="469"/>
    </location>
</feature>
<evidence type="ECO:0000256" key="2">
    <source>
        <dbReference type="ARBA" id="ARBA00022679"/>
    </source>
</evidence>
<reference evidence="9" key="1">
    <citation type="submission" date="2016-05" db="EMBL/GenBank/DDBJ databases">
        <title>Comparative genomics of biotechnologically important yeasts.</title>
        <authorList>
            <consortium name="DOE Joint Genome Institute"/>
            <person name="Riley R."/>
            <person name="Haridas S."/>
            <person name="Wolfe K.H."/>
            <person name="Lopes M.R."/>
            <person name="Hittinger C.T."/>
            <person name="Goker M."/>
            <person name="Salamov A."/>
            <person name="Wisecaver J."/>
            <person name="Long T.M."/>
            <person name="Aerts A.L."/>
            <person name="Barry K."/>
            <person name="Choi C."/>
            <person name="Clum A."/>
            <person name="Coughlan A.Y."/>
            <person name="Deshpande S."/>
            <person name="Douglass A.P."/>
            <person name="Hanson S.J."/>
            <person name="Klenk H.-P."/>
            <person name="Labutti K."/>
            <person name="Lapidus A."/>
            <person name="Lindquist E."/>
            <person name="Lipzen A."/>
            <person name="Meier-Kolthoff J.P."/>
            <person name="Ohm R.A."/>
            <person name="Otillar R.P."/>
            <person name="Pangilinan J."/>
            <person name="Peng Y."/>
            <person name="Rokas A."/>
            <person name="Rosa C.A."/>
            <person name="Scheuner C."/>
            <person name="Sibirny A.A."/>
            <person name="Slot J.C."/>
            <person name="Stielow J.B."/>
            <person name="Sun H."/>
            <person name="Kurtzman C.P."/>
            <person name="Blackwell M."/>
            <person name="Grigoriev I.V."/>
            <person name="Jeffries T.W."/>
        </authorList>
    </citation>
    <scope>NUCLEOTIDE SEQUENCE [LARGE SCALE GENOMIC DNA]</scope>
    <source>
        <strain evidence="9">NRRL Y-1933</strain>
    </source>
</reference>